<sequence length="138" mass="14497">MVKTSTPTSVSITQSINTPKTSIIPTTAASSTTTPSSPSAQAAGNAMALGDPYQPQGFQRPHTPPKVTTKGENPSMGEAPPPEMLLALAGPSSMDLKTPRKAPAKHLTPEQLPSPVMFSYQGRGRPRKNWTHATVSHG</sequence>
<proteinExistence type="predicted"/>
<gene>
    <name evidence="2" type="ORF">GWK47_046348</name>
</gene>
<feature type="region of interest" description="Disordered" evidence="1">
    <location>
        <begin position="1"/>
        <end position="138"/>
    </location>
</feature>
<feature type="compositionally biased region" description="Low complexity" evidence="1">
    <location>
        <begin position="21"/>
        <end position="40"/>
    </location>
</feature>
<evidence type="ECO:0000313" key="2">
    <source>
        <dbReference type="EMBL" id="KAG0721493.1"/>
    </source>
</evidence>
<dbReference type="AlphaFoldDB" id="A0A8J4Y4T2"/>
<comment type="caution">
    <text evidence="2">The sequence shown here is derived from an EMBL/GenBank/DDBJ whole genome shotgun (WGS) entry which is preliminary data.</text>
</comment>
<dbReference type="Proteomes" id="UP000770661">
    <property type="component" value="Unassembled WGS sequence"/>
</dbReference>
<organism evidence="2 3">
    <name type="scientific">Chionoecetes opilio</name>
    <name type="common">Atlantic snow crab</name>
    <name type="synonym">Cancer opilio</name>
    <dbReference type="NCBI Taxonomy" id="41210"/>
    <lineage>
        <taxon>Eukaryota</taxon>
        <taxon>Metazoa</taxon>
        <taxon>Ecdysozoa</taxon>
        <taxon>Arthropoda</taxon>
        <taxon>Crustacea</taxon>
        <taxon>Multicrustacea</taxon>
        <taxon>Malacostraca</taxon>
        <taxon>Eumalacostraca</taxon>
        <taxon>Eucarida</taxon>
        <taxon>Decapoda</taxon>
        <taxon>Pleocyemata</taxon>
        <taxon>Brachyura</taxon>
        <taxon>Eubrachyura</taxon>
        <taxon>Majoidea</taxon>
        <taxon>Majidae</taxon>
        <taxon>Chionoecetes</taxon>
    </lineage>
</organism>
<evidence type="ECO:0000256" key="1">
    <source>
        <dbReference type="SAM" id="MobiDB-lite"/>
    </source>
</evidence>
<name>A0A8J4Y4T2_CHIOP</name>
<keyword evidence="3" id="KW-1185">Reference proteome</keyword>
<accession>A0A8J4Y4T2</accession>
<feature type="compositionally biased region" description="Polar residues" evidence="1">
    <location>
        <begin position="1"/>
        <end position="20"/>
    </location>
</feature>
<dbReference type="OrthoDB" id="427030at2759"/>
<protein>
    <submittedName>
        <fullName evidence="2">Uncharacterized protein</fullName>
    </submittedName>
</protein>
<dbReference type="EMBL" id="JACEEZ010011040">
    <property type="protein sequence ID" value="KAG0721493.1"/>
    <property type="molecule type" value="Genomic_DNA"/>
</dbReference>
<evidence type="ECO:0000313" key="3">
    <source>
        <dbReference type="Proteomes" id="UP000770661"/>
    </source>
</evidence>
<reference evidence="2" key="1">
    <citation type="submission" date="2020-07" db="EMBL/GenBank/DDBJ databases">
        <title>The High-quality genome of the commercially important snow crab, Chionoecetes opilio.</title>
        <authorList>
            <person name="Jeong J.-H."/>
            <person name="Ryu S."/>
        </authorList>
    </citation>
    <scope>NUCLEOTIDE SEQUENCE</scope>
    <source>
        <strain evidence="2">MADBK_172401_WGS</strain>
        <tissue evidence="2">Digestive gland</tissue>
    </source>
</reference>